<dbReference type="SMART" id="SM00052">
    <property type="entry name" value="EAL"/>
    <property type="match status" value="1"/>
</dbReference>
<dbReference type="InterPro" id="IPR000160">
    <property type="entry name" value="GGDEF_dom"/>
</dbReference>
<keyword evidence="1" id="KW-0472">Membrane</keyword>
<keyword evidence="1" id="KW-0812">Transmembrane</keyword>
<dbReference type="CDD" id="cd01948">
    <property type="entry name" value="EAL"/>
    <property type="match status" value="1"/>
</dbReference>
<dbReference type="InterPro" id="IPR043128">
    <property type="entry name" value="Rev_trsase/Diguanyl_cyclase"/>
</dbReference>
<dbReference type="NCBIfam" id="TIGR00254">
    <property type="entry name" value="GGDEF"/>
    <property type="match status" value="1"/>
</dbReference>
<evidence type="ECO:0000259" key="2">
    <source>
        <dbReference type="PROSITE" id="PS50883"/>
    </source>
</evidence>
<feature type="domain" description="GGDEF" evidence="3">
    <location>
        <begin position="204"/>
        <end position="350"/>
    </location>
</feature>
<dbReference type="PANTHER" id="PTHR44757:SF2">
    <property type="entry name" value="BIOFILM ARCHITECTURE MAINTENANCE PROTEIN MBAA"/>
    <property type="match status" value="1"/>
</dbReference>
<dbReference type="Pfam" id="PF00990">
    <property type="entry name" value="GGDEF"/>
    <property type="match status" value="1"/>
</dbReference>
<evidence type="ECO:0000313" key="5">
    <source>
        <dbReference type="Proteomes" id="UP000256899"/>
    </source>
</evidence>
<dbReference type="SUPFAM" id="SSF141868">
    <property type="entry name" value="EAL domain-like"/>
    <property type="match status" value="1"/>
</dbReference>
<dbReference type="InterPro" id="IPR001633">
    <property type="entry name" value="EAL_dom"/>
</dbReference>
<dbReference type="EMBL" id="QUOT01000001">
    <property type="protein sequence ID" value="REL32572.1"/>
    <property type="molecule type" value="Genomic_DNA"/>
</dbReference>
<dbReference type="PANTHER" id="PTHR44757">
    <property type="entry name" value="DIGUANYLATE CYCLASE DGCP"/>
    <property type="match status" value="1"/>
</dbReference>
<evidence type="ECO:0000256" key="1">
    <source>
        <dbReference type="SAM" id="Phobius"/>
    </source>
</evidence>
<feature type="domain" description="EAL" evidence="2">
    <location>
        <begin position="359"/>
        <end position="613"/>
    </location>
</feature>
<dbReference type="SUPFAM" id="SSF55073">
    <property type="entry name" value="Nucleotide cyclase"/>
    <property type="match status" value="1"/>
</dbReference>
<reference evidence="5" key="1">
    <citation type="submission" date="2018-08" db="EMBL/GenBank/DDBJ databases">
        <title>Thalassotalea euphylliae genome.</title>
        <authorList>
            <person name="Summers S."/>
            <person name="Rice S.A."/>
            <person name="Freckelton M.L."/>
            <person name="Nedved B.T."/>
            <person name="Hadfield M.G."/>
        </authorList>
    </citation>
    <scope>NUCLEOTIDE SEQUENCE [LARGE SCALE GENOMIC DNA]</scope>
    <source>
        <strain evidence="5">H3</strain>
    </source>
</reference>
<dbReference type="CDD" id="cd01949">
    <property type="entry name" value="GGDEF"/>
    <property type="match status" value="1"/>
</dbReference>
<gene>
    <name evidence="4" type="ORF">DXX94_02160</name>
</gene>
<keyword evidence="5" id="KW-1185">Reference proteome</keyword>
<name>A0A3E0U9P9_9GAMM</name>
<dbReference type="InterPro" id="IPR052155">
    <property type="entry name" value="Biofilm_reg_signaling"/>
</dbReference>
<dbReference type="AlphaFoldDB" id="A0A3E0U9P9"/>
<dbReference type="Proteomes" id="UP000256899">
    <property type="component" value="Unassembled WGS sequence"/>
</dbReference>
<proteinExistence type="predicted"/>
<accession>A0A3E0U9P9</accession>
<dbReference type="Gene3D" id="3.20.20.450">
    <property type="entry name" value="EAL domain"/>
    <property type="match status" value="1"/>
</dbReference>
<organism evidence="4 5">
    <name type="scientific">Thalassotalea euphylliae</name>
    <dbReference type="NCBI Taxonomy" id="1655234"/>
    <lineage>
        <taxon>Bacteria</taxon>
        <taxon>Pseudomonadati</taxon>
        <taxon>Pseudomonadota</taxon>
        <taxon>Gammaproteobacteria</taxon>
        <taxon>Alteromonadales</taxon>
        <taxon>Colwelliaceae</taxon>
        <taxon>Thalassotalea</taxon>
    </lineage>
</organism>
<dbReference type="InterPro" id="IPR029787">
    <property type="entry name" value="Nucleotide_cyclase"/>
</dbReference>
<feature type="transmembrane region" description="Helical" evidence="1">
    <location>
        <begin position="92"/>
        <end position="111"/>
    </location>
</feature>
<dbReference type="PROSITE" id="PS50883">
    <property type="entry name" value="EAL"/>
    <property type="match status" value="1"/>
</dbReference>
<dbReference type="PROSITE" id="PS50887">
    <property type="entry name" value="GGDEF"/>
    <property type="match status" value="1"/>
</dbReference>
<evidence type="ECO:0000313" key="4">
    <source>
        <dbReference type="EMBL" id="REL32572.1"/>
    </source>
</evidence>
<evidence type="ECO:0000259" key="3">
    <source>
        <dbReference type="PROSITE" id="PS50887"/>
    </source>
</evidence>
<dbReference type="InterPro" id="IPR035919">
    <property type="entry name" value="EAL_sf"/>
</dbReference>
<dbReference type="SMART" id="SM00267">
    <property type="entry name" value="GGDEF"/>
    <property type="match status" value="1"/>
</dbReference>
<comment type="caution">
    <text evidence="4">The sequence shown here is derived from an EMBL/GenBank/DDBJ whole genome shotgun (WGS) entry which is preliminary data.</text>
</comment>
<protein>
    <submittedName>
        <fullName evidence="4">EAL domain-containing protein</fullName>
    </submittedName>
</protein>
<keyword evidence="1" id="KW-1133">Transmembrane helix</keyword>
<dbReference type="Pfam" id="PF00563">
    <property type="entry name" value="EAL"/>
    <property type="match status" value="1"/>
</dbReference>
<dbReference type="Gene3D" id="3.30.70.270">
    <property type="match status" value="1"/>
</dbReference>
<sequence length="638" mass="71146">MTTLIMISIMSYVLFVSSLSKELEQPNKFPSIELKQQSVQPLSTLEQVYTDALLLSNITKIDNTLAISFTDETGQRKTIALRPVLFKTFVDIVLPLTALIAVAAIMFMMSGKYHRTRLNVKMAALVSKAEQTADVFGKELKPDEGQSSLTRINMALDGLSSFANEYHARSINNAHRDRLTGLVNRHRFLEHITERLGENGQETKKSGLLFIDLDGFKQVNDSFGHSFGDEVLIQVAERLLTIVRTEKLSYECNDNSGLEYSLARLGGDEFTLFVEDLSESSRMIEIAKNVLKEIEKDFVLGNKEIKISASIGIAIYPDSANSPEALVQMADVAMYRAKKEGRGIYRIYSPEMGSNMRRYHYLLEEMRVALDTNSFTLSFQPIINVDGSAISYFEALVRWHHPAEGSIAPSEFIPIAEDSNLILKLGDWILDEACRQMAAWYNAGMSKTRISVNLSGVQLKHRSLYQWVMASLNKIGLPPSSLMLEITESSFIDLSDNTVDELNKLRNEGIIIAIDDFGTGFSSLSLLANLPVDVLKIDKLFVSQATKNTKYNKIIQSIADLSKQLDLKVVAEGIEDIEQLELLKSLGIVYIQGYLISRPQTSAHVGDKVLKQSVSHLSMTGTGVWPPQKSRVVSSAFS</sequence>